<reference evidence="4 5" key="1">
    <citation type="submission" date="2016-08" db="EMBL/GenBank/DDBJ databases">
        <title>A new outlook on sporulation: Clostridium algidixylanolyticum.</title>
        <authorList>
            <person name="Poppleton D.I."/>
            <person name="Gribaldo S."/>
        </authorList>
    </citation>
    <scope>NUCLEOTIDE SEQUENCE [LARGE SCALE GENOMIC DNA]</scope>
    <source>
        <strain evidence="4 5">SPL73</strain>
    </source>
</reference>
<protein>
    <submittedName>
        <fullName evidence="4">Serine hydrolase</fullName>
    </submittedName>
</protein>
<dbReference type="Gene3D" id="3.40.710.10">
    <property type="entry name" value="DD-peptidase/beta-lactamase superfamily"/>
    <property type="match status" value="1"/>
</dbReference>
<dbReference type="InterPro" id="IPR001466">
    <property type="entry name" value="Beta-lactam-related"/>
</dbReference>
<evidence type="ECO:0000256" key="2">
    <source>
        <dbReference type="ARBA" id="ARBA00023136"/>
    </source>
</evidence>
<dbReference type="PANTHER" id="PTHR46825">
    <property type="entry name" value="D-ALANYL-D-ALANINE-CARBOXYPEPTIDASE/ENDOPEPTIDASE AMPH"/>
    <property type="match status" value="1"/>
</dbReference>
<dbReference type="InterPro" id="IPR050491">
    <property type="entry name" value="AmpC-like"/>
</dbReference>
<dbReference type="InterPro" id="IPR012338">
    <property type="entry name" value="Beta-lactam/transpept-like"/>
</dbReference>
<name>A0A419T0C2_9FIRM</name>
<dbReference type="RefSeq" id="WP_120197414.1">
    <property type="nucleotide sequence ID" value="NZ_MCIA01000024.1"/>
</dbReference>
<accession>A0A419T0C2</accession>
<evidence type="ECO:0000259" key="3">
    <source>
        <dbReference type="Pfam" id="PF00144"/>
    </source>
</evidence>
<evidence type="ECO:0000313" key="4">
    <source>
        <dbReference type="EMBL" id="RKD30896.1"/>
    </source>
</evidence>
<organism evidence="4 5">
    <name type="scientific">Lacrimispora algidixylanolytica</name>
    <dbReference type="NCBI Taxonomy" id="94868"/>
    <lineage>
        <taxon>Bacteria</taxon>
        <taxon>Bacillati</taxon>
        <taxon>Bacillota</taxon>
        <taxon>Clostridia</taxon>
        <taxon>Lachnospirales</taxon>
        <taxon>Lachnospiraceae</taxon>
        <taxon>Lacrimispora</taxon>
    </lineage>
</organism>
<comment type="subcellular location">
    <subcellularLocation>
        <location evidence="1">Membrane</location>
    </subcellularLocation>
</comment>
<dbReference type="GO" id="GO:0016020">
    <property type="term" value="C:membrane"/>
    <property type="evidence" value="ECO:0007669"/>
    <property type="project" value="UniProtKB-SubCell"/>
</dbReference>
<feature type="domain" description="Beta-lactamase-related" evidence="3">
    <location>
        <begin position="16"/>
        <end position="314"/>
    </location>
</feature>
<evidence type="ECO:0000256" key="1">
    <source>
        <dbReference type="ARBA" id="ARBA00004370"/>
    </source>
</evidence>
<comment type="caution">
    <text evidence="4">The sequence shown here is derived from an EMBL/GenBank/DDBJ whole genome shotgun (WGS) entry which is preliminary data.</text>
</comment>
<dbReference type="GO" id="GO:0016787">
    <property type="term" value="F:hydrolase activity"/>
    <property type="evidence" value="ECO:0007669"/>
    <property type="project" value="UniProtKB-KW"/>
</dbReference>
<proteinExistence type="predicted"/>
<keyword evidence="2" id="KW-0472">Membrane</keyword>
<dbReference type="OrthoDB" id="9797709at2"/>
<gene>
    <name evidence="4" type="ORF">BET01_21045</name>
</gene>
<evidence type="ECO:0000313" key="5">
    <source>
        <dbReference type="Proteomes" id="UP000284277"/>
    </source>
</evidence>
<dbReference type="Pfam" id="PF00144">
    <property type="entry name" value="Beta-lactamase"/>
    <property type="match status" value="1"/>
</dbReference>
<dbReference type="SUPFAM" id="SSF56601">
    <property type="entry name" value="beta-lactamase/transpeptidase-like"/>
    <property type="match status" value="1"/>
</dbReference>
<dbReference type="PANTHER" id="PTHR46825:SF11">
    <property type="entry name" value="PENICILLIN-BINDING PROTEIN 4"/>
    <property type="match status" value="1"/>
</dbReference>
<dbReference type="Proteomes" id="UP000284277">
    <property type="component" value="Unassembled WGS sequence"/>
</dbReference>
<dbReference type="AlphaFoldDB" id="A0A419T0C2"/>
<keyword evidence="5" id="KW-1185">Reference proteome</keyword>
<keyword evidence="4" id="KW-0378">Hydrolase</keyword>
<sequence>MDNLKDIIKDFQGCISINKNGSTIFEQAYGYSDYSNKVLNTLDTKFATASAGKVFVAVAILKLIEEGSLSFHDTIGELLDFDLNNIDSKITVEQLLNHTSGIPDYCDESVIKDYSDLWLDYPNYKIRTSRDLLPLFIHKPMMYQRGERFQYNNSGYVILGLIIECITKVSFDTYLTECIFKPCNMLNTGYYELDRLPAKCANAYIFDQERNEYYTNIYSVDVKGTGAGGAYTTVNDVELFWKMLLQNKLLSNEMTNNMLSLQSTNFEDEYYGYGIWLNKLEAGYMPYFQGCDPGVSFLSSYDREKDILITLISNFGNNVWKLMRVLKSQNF</sequence>
<dbReference type="EMBL" id="MCIA01000024">
    <property type="protein sequence ID" value="RKD30896.1"/>
    <property type="molecule type" value="Genomic_DNA"/>
</dbReference>